<sequence>MDVDLVIQCNGYFAHSENILVAMLGDATKEGIREVKVPNINHETKKYIDMSDWQSVAIGELPNRTFKT</sequence>
<dbReference type="AlphaFoldDB" id="A0A8K0GG24"/>
<protein>
    <submittedName>
        <fullName evidence="1">Uncharacterized protein</fullName>
    </submittedName>
</protein>
<accession>A0A8K0GG24</accession>
<keyword evidence="2" id="KW-1185">Reference proteome</keyword>
<gene>
    <name evidence="1" type="ORF">ILUMI_08304</name>
</gene>
<comment type="caution">
    <text evidence="1">The sequence shown here is derived from an EMBL/GenBank/DDBJ whole genome shotgun (WGS) entry which is preliminary data.</text>
</comment>
<organism evidence="1 2">
    <name type="scientific">Ignelater luminosus</name>
    <name type="common">Cucubano</name>
    <name type="synonym">Pyrophorus luminosus</name>
    <dbReference type="NCBI Taxonomy" id="2038154"/>
    <lineage>
        <taxon>Eukaryota</taxon>
        <taxon>Metazoa</taxon>
        <taxon>Ecdysozoa</taxon>
        <taxon>Arthropoda</taxon>
        <taxon>Hexapoda</taxon>
        <taxon>Insecta</taxon>
        <taxon>Pterygota</taxon>
        <taxon>Neoptera</taxon>
        <taxon>Endopterygota</taxon>
        <taxon>Coleoptera</taxon>
        <taxon>Polyphaga</taxon>
        <taxon>Elateriformia</taxon>
        <taxon>Elateroidea</taxon>
        <taxon>Elateridae</taxon>
        <taxon>Agrypninae</taxon>
        <taxon>Pyrophorini</taxon>
        <taxon>Ignelater</taxon>
    </lineage>
</organism>
<proteinExistence type="predicted"/>
<reference evidence="1" key="1">
    <citation type="submission" date="2019-08" db="EMBL/GenBank/DDBJ databases">
        <title>The genome of the North American firefly Photinus pyralis.</title>
        <authorList>
            <consortium name="Photinus pyralis genome working group"/>
            <person name="Fallon T.R."/>
            <person name="Sander Lower S.E."/>
            <person name="Weng J.-K."/>
        </authorList>
    </citation>
    <scope>NUCLEOTIDE SEQUENCE</scope>
    <source>
        <strain evidence="1">TRF0915ILg1</strain>
        <tissue evidence="1">Whole body</tissue>
    </source>
</reference>
<name>A0A8K0GG24_IGNLU</name>
<dbReference type="Proteomes" id="UP000801492">
    <property type="component" value="Unassembled WGS sequence"/>
</dbReference>
<evidence type="ECO:0000313" key="2">
    <source>
        <dbReference type="Proteomes" id="UP000801492"/>
    </source>
</evidence>
<dbReference type="EMBL" id="VTPC01003892">
    <property type="protein sequence ID" value="KAF2897871.1"/>
    <property type="molecule type" value="Genomic_DNA"/>
</dbReference>
<evidence type="ECO:0000313" key="1">
    <source>
        <dbReference type="EMBL" id="KAF2897871.1"/>
    </source>
</evidence>